<feature type="domain" description="Ionotropic glutamate receptor C-terminal" evidence="11">
    <location>
        <begin position="22"/>
        <end position="243"/>
    </location>
</feature>
<keyword evidence="12" id="KW-0067">ATP-binding</keyword>
<dbReference type="EMBL" id="LR134149">
    <property type="protein sequence ID" value="VEA36911.1"/>
    <property type="molecule type" value="Genomic_DNA"/>
</dbReference>
<keyword evidence="4 9" id="KW-0732">Signal</keyword>
<feature type="signal peptide" evidence="9">
    <location>
        <begin position="1"/>
        <end position="19"/>
    </location>
</feature>
<reference evidence="12 13" key="1">
    <citation type="submission" date="2018-12" db="EMBL/GenBank/DDBJ databases">
        <authorList>
            <consortium name="Pathogen Informatics"/>
        </authorList>
    </citation>
    <scope>NUCLEOTIDE SEQUENCE [LARGE SCALE GENOMIC DNA]</scope>
    <source>
        <strain evidence="12 13">NCTC8272</strain>
    </source>
</reference>
<comment type="similarity">
    <text evidence="2 8">Belongs to the bacterial solute-binding protein 3 family.</text>
</comment>
<dbReference type="SUPFAM" id="SSF53850">
    <property type="entry name" value="Periplasmic binding protein-like II"/>
    <property type="match status" value="1"/>
</dbReference>
<evidence type="ECO:0000256" key="2">
    <source>
        <dbReference type="ARBA" id="ARBA00010333"/>
    </source>
</evidence>
<protein>
    <submittedName>
        <fullName evidence="12">Arginine ABC transporter ATP-binding protein</fullName>
    </submittedName>
</protein>
<dbReference type="GO" id="GO:0015276">
    <property type="term" value="F:ligand-gated monoatomic ion channel activity"/>
    <property type="evidence" value="ECO:0007669"/>
    <property type="project" value="InterPro"/>
</dbReference>
<dbReference type="InterPro" id="IPR001320">
    <property type="entry name" value="Iontro_rcpt_C"/>
</dbReference>
<dbReference type="Gene3D" id="3.40.190.10">
    <property type="entry name" value="Periplasmic binding protein-like II"/>
    <property type="match status" value="2"/>
</dbReference>
<gene>
    <name evidence="12" type="primary">artI</name>
    <name evidence="12" type="ORF">NCTC8272_02310</name>
</gene>
<evidence type="ECO:0000256" key="6">
    <source>
        <dbReference type="ARBA" id="ARBA00022970"/>
    </source>
</evidence>
<dbReference type="InterPro" id="IPR018313">
    <property type="entry name" value="SBP_3_CS"/>
</dbReference>
<dbReference type="InterPro" id="IPR005768">
    <property type="entry name" value="Lys_Arg_Orn-bd"/>
</dbReference>
<feature type="domain" description="Solute-binding protein family 3/N-terminal" evidence="10">
    <location>
        <begin position="22"/>
        <end position="244"/>
    </location>
</feature>
<dbReference type="NCBIfam" id="NF011583">
    <property type="entry name" value="PRK15007.1"/>
    <property type="match status" value="1"/>
</dbReference>
<evidence type="ECO:0000313" key="13">
    <source>
        <dbReference type="Proteomes" id="UP000277214"/>
    </source>
</evidence>
<dbReference type="PROSITE" id="PS01039">
    <property type="entry name" value="SBP_BACTERIAL_3"/>
    <property type="match status" value="1"/>
</dbReference>
<dbReference type="InterPro" id="IPR001638">
    <property type="entry name" value="Solute-binding_3/MltF_N"/>
</dbReference>
<dbReference type="GO" id="GO:0005524">
    <property type="term" value="F:ATP binding"/>
    <property type="evidence" value="ECO:0007669"/>
    <property type="project" value="UniProtKB-KW"/>
</dbReference>
<dbReference type="InterPro" id="IPR054852">
    <property type="entry name" value="ArtI_ABC_transporter"/>
</dbReference>
<dbReference type="Proteomes" id="UP000277214">
    <property type="component" value="Chromosome 1"/>
</dbReference>
<dbReference type="SMART" id="SM00079">
    <property type="entry name" value="PBPe"/>
    <property type="match status" value="1"/>
</dbReference>
<dbReference type="GO" id="GO:0030288">
    <property type="term" value="C:outer membrane-bounded periplasmic space"/>
    <property type="evidence" value="ECO:0007669"/>
    <property type="project" value="InterPro"/>
</dbReference>
<keyword evidence="5" id="KW-0574">Periplasm</keyword>
<sequence length="342" mass="38566">MKKVLIAALIAGFSLSATAAQTIRFATEASYPPFESMDANNKIVGFDVDLANALCKEIDASCTFTNQAFDSLIPSLKFRRFDAVMAGMDITPEREKQVLFTTPYYDNSALFVGQQGKYTSVDQLKGKKVGVQNGTTHQKFIMDKHPEITTVPYDSYQNAKLDLQNGRIDAVFGDTAVVTEWLKAILSWHRSGDKVTDKDYFGTGLGIAVRQGNTELQQKFNTALEKVKKDGTYETIYNKWFQKVIFDERIFSFSKRRRDDRRPCRLRADHWPRVSHVLCRLGVRKMAPDCLDRLRAGHYLRGLPEILVVLFIYFGSSQLLLTLSDGFTLHLGFTTDPGANGD</sequence>
<dbReference type="GO" id="GO:0016020">
    <property type="term" value="C:membrane"/>
    <property type="evidence" value="ECO:0007669"/>
    <property type="project" value="InterPro"/>
</dbReference>
<dbReference type="FunFam" id="3.40.190.10:FF:000014">
    <property type="entry name" value="Arginine ABC transporter substrate-binding protein"/>
    <property type="match status" value="1"/>
</dbReference>
<evidence type="ECO:0000256" key="7">
    <source>
        <dbReference type="ARBA" id="ARBA00063465"/>
    </source>
</evidence>
<evidence type="ECO:0000259" key="10">
    <source>
        <dbReference type="SMART" id="SM00062"/>
    </source>
</evidence>
<dbReference type="GO" id="GO:0006865">
    <property type="term" value="P:amino acid transport"/>
    <property type="evidence" value="ECO:0007669"/>
    <property type="project" value="UniProtKB-KW"/>
</dbReference>
<dbReference type="PANTHER" id="PTHR35936:SF20">
    <property type="entry name" value="ABC TRANSPORTER ARGININE-BINDING PROTEIN 2-RELATED"/>
    <property type="match status" value="1"/>
</dbReference>
<feature type="chain" id="PRO_5018532269" evidence="9">
    <location>
        <begin position="20"/>
        <end position="342"/>
    </location>
</feature>
<organism evidence="12 13">
    <name type="scientific">Salmonella enterica I</name>
    <dbReference type="NCBI Taxonomy" id="59201"/>
    <lineage>
        <taxon>Bacteria</taxon>
        <taxon>Pseudomonadati</taxon>
        <taxon>Pseudomonadota</taxon>
        <taxon>Gammaproteobacteria</taxon>
        <taxon>Enterobacterales</taxon>
        <taxon>Enterobacteriaceae</taxon>
        <taxon>Salmonella</taxon>
    </lineage>
</organism>
<dbReference type="CDD" id="cd13700">
    <property type="entry name" value="PBP2_Arg_STM4351"/>
    <property type="match status" value="1"/>
</dbReference>
<dbReference type="PANTHER" id="PTHR35936">
    <property type="entry name" value="MEMBRANE-BOUND LYTIC MUREIN TRANSGLYCOSYLASE F"/>
    <property type="match status" value="1"/>
</dbReference>
<evidence type="ECO:0000256" key="3">
    <source>
        <dbReference type="ARBA" id="ARBA00022448"/>
    </source>
</evidence>
<evidence type="ECO:0000313" key="12">
    <source>
        <dbReference type="EMBL" id="VEA36911.1"/>
    </source>
</evidence>
<dbReference type="Pfam" id="PF00497">
    <property type="entry name" value="SBP_bac_3"/>
    <property type="match status" value="1"/>
</dbReference>
<accession>A0A3S4F8P2</accession>
<keyword evidence="12" id="KW-0547">Nucleotide-binding</keyword>
<comment type="subunit">
    <text evidence="7">The complex is composed of two ATP-binding proteins (ArtP), two transmembrane proteins (ArtM and ArtQ) and two solute-binding proteins (ArtJ and ArtI).</text>
</comment>
<dbReference type="AlphaFoldDB" id="A0A3S4F8P2"/>
<dbReference type="NCBIfam" id="NF041764">
    <property type="entry name" value="ArtI_Ecoli"/>
    <property type="match status" value="1"/>
</dbReference>
<evidence type="ECO:0000256" key="1">
    <source>
        <dbReference type="ARBA" id="ARBA00004418"/>
    </source>
</evidence>
<evidence type="ECO:0000256" key="4">
    <source>
        <dbReference type="ARBA" id="ARBA00022729"/>
    </source>
</evidence>
<evidence type="ECO:0000259" key="11">
    <source>
        <dbReference type="SMART" id="SM00079"/>
    </source>
</evidence>
<dbReference type="SMART" id="SM00062">
    <property type="entry name" value="PBPb"/>
    <property type="match status" value="1"/>
</dbReference>
<keyword evidence="3" id="KW-0813">Transport</keyword>
<keyword evidence="6" id="KW-0029">Amino-acid transport</keyword>
<name>A0A3S4F8P2_SALET</name>
<evidence type="ECO:0000256" key="5">
    <source>
        <dbReference type="ARBA" id="ARBA00022764"/>
    </source>
</evidence>
<comment type="subcellular location">
    <subcellularLocation>
        <location evidence="1">Periplasm</location>
    </subcellularLocation>
</comment>
<evidence type="ECO:0000256" key="9">
    <source>
        <dbReference type="SAM" id="SignalP"/>
    </source>
</evidence>
<dbReference type="NCBIfam" id="TIGR01096">
    <property type="entry name" value="3A0103s03R"/>
    <property type="match status" value="1"/>
</dbReference>
<proteinExistence type="inferred from homology"/>
<evidence type="ECO:0000256" key="8">
    <source>
        <dbReference type="RuleBase" id="RU003744"/>
    </source>
</evidence>